<keyword evidence="2" id="KW-1185">Reference proteome</keyword>
<organism evidence="1 2">
    <name type="scientific">Candidatus Clostridium eludens</name>
    <dbReference type="NCBI Taxonomy" id="3381663"/>
    <lineage>
        <taxon>Bacteria</taxon>
        <taxon>Bacillati</taxon>
        <taxon>Bacillota</taxon>
        <taxon>Clostridia</taxon>
        <taxon>Eubacteriales</taxon>
        <taxon>Clostridiaceae</taxon>
        <taxon>Clostridium</taxon>
    </lineage>
</organism>
<sequence>MKNILEEVRDNLHTMLDSDKFTNEEILETSQQLDKLIVSYYKLNLSNILESSA</sequence>
<name>A0ABW8SNJ3_9CLOT</name>
<dbReference type="InterPro" id="IPR018540">
    <property type="entry name" value="Spo0E-like"/>
</dbReference>
<reference evidence="1 2" key="1">
    <citation type="submission" date="2024-11" db="EMBL/GenBank/DDBJ databases">
        <authorList>
            <person name="Heng Y.C."/>
            <person name="Lim A.C.H."/>
            <person name="Lee J.K.Y."/>
            <person name="Kittelmann S."/>
        </authorList>
    </citation>
    <scope>NUCLEOTIDE SEQUENCE [LARGE SCALE GENOMIC DNA]</scope>
    <source>
        <strain evidence="1 2">WILCCON 0269</strain>
    </source>
</reference>
<dbReference type="EMBL" id="JBJHZX010000034">
    <property type="protein sequence ID" value="MFL0197644.1"/>
    <property type="molecule type" value="Genomic_DNA"/>
</dbReference>
<proteinExistence type="predicted"/>
<comment type="caution">
    <text evidence="1">The sequence shown here is derived from an EMBL/GenBank/DDBJ whole genome shotgun (WGS) entry which is preliminary data.</text>
</comment>
<dbReference type="InterPro" id="IPR036638">
    <property type="entry name" value="HLH_DNA-bd_sf"/>
</dbReference>
<evidence type="ECO:0000313" key="1">
    <source>
        <dbReference type="EMBL" id="MFL0197644.1"/>
    </source>
</evidence>
<accession>A0ABW8SNJ3</accession>
<dbReference type="Gene3D" id="4.10.280.10">
    <property type="entry name" value="Helix-loop-helix DNA-binding domain"/>
    <property type="match status" value="1"/>
</dbReference>
<evidence type="ECO:0000313" key="2">
    <source>
        <dbReference type="Proteomes" id="UP001623660"/>
    </source>
</evidence>
<dbReference type="RefSeq" id="WP_406793747.1">
    <property type="nucleotide sequence ID" value="NZ_JBJHZX010000034.1"/>
</dbReference>
<dbReference type="SUPFAM" id="SSF140500">
    <property type="entry name" value="BAS1536-like"/>
    <property type="match status" value="1"/>
</dbReference>
<gene>
    <name evidence="1" type="ORF">ACJDU8_19040</name>
</gene>
<dbReference type="Proteomes" id="UP001623660">
    <property type="component" value="Unassembled WGS sequence"/>
</dbReference>
<dbReference type="InterPro" id="IPR037208">
    <property type="entry name" value="Spo0E-like_sf"/>
</dbReference>
<dbReference type="Pfam" id="PF09388">
    <property type="entry name" value="SpoOE-like"/>
    <property type="match status" value="1"/>
</dbReference>
<protein>
    <submittedName>
        <fullName evidence="1">Spo0E family sporulation regulatory protein-aspartic acid phosphatase</fullName>
    </submittedName>
</protein>